<dbReference type="CDD" id="cd02440">
    <property type="entry name" value="AdoMet_MTases"/>
    <property type="match status" value="1"/>
</dbReference>
<reference evidence="3 4" key="2">
    <citation type="journal article" date="2009" name="PLoS ONE">
        <title>The photosynthetic apparatus and its regulation in the aerobic gammaproteobacterium Congregibacter litoralis gen. nov., sp. nov.</title>
        <authorList>
            <person name="Spring S."/>
            <person name="Lunsdorf H."/>
            <person name="Fuchs B.M."/>
            <person name="Tindall B.J."/>
        </authorList>
    </citation>
    <scope>NUCLEOTIDE SEQUENCE [LARGE SCALE GENOMIC DNA]</scope>
    <source>
        <strain evidence="3">KT71</strain>
    </source>
</reference>
<dbReference type="EMBL" id="AAOA02000002">
    <property type="protein sequence ID" value="EAQ98064.1"/>
    <property type="molecule type" value="Genomic_DNA"/>
</dbReference>
<organism evidence="3 4">
    <name type="scientific">Congregibacter litoralis KT71</name>
    <dbReference type="NCBI Taxonomy" id="314285"/>
    <lineage>
        <taxon>Bacteria</taxon>
        <taxon>Pseudomonadati</taxon>
        <taxon>Pseudomonadota</taxon>
        <taxon>Gammaproteobacteria</taxon>
        <taxon>Cellvibrionales</taxon>
        <taxon>Halieaceae</taxon>
        <taxon>Congregibacter</taxon>
    </lineage>
</organism>
<name>A4A6Z5_9GAMM</name>
<dbReference type="PANTHER" id="PTHR43861">
    <property type="entry name" value="TRANS-ACONITATE 2-METHYLTRANSFERASE-RELATED"/>
    <property type="match status" value="1"/>
</dbReference>
<evidence type="ECO:0000313" key="4">
    <source>
        <dbReference type="Proteomes" id="UP000019205"/>
    </source>
</evidence>
<dbReference type="AlphaFoldDB" id="A4A6Z5"/>
<dbReference type="GO" id="GO:0008168">
    <property type="term" value="F:methyltransferase activity"/>
    <property type="evidence" value="ECO:0007669"/>
    <property type="project" value="UniProtKB-KW"/>
</dbReference>
<keyword evidence="4" id="KW-1185">Reference proteome</keyword>
<dbReference type="eggNOG" id="COG0500">
    <property type="taxonomic scope" value="Bacteria"/>
</dbReference>
<dbReference type="Gene3D" id="3.40.50.150">
    <property type="entry name" value="Vaccinia Virus protein VP39"/>
    <property type="match status" value="1"/>
</dbReference>
<comment type="caution">
    <text evidence="3">The sequence shown here is derived from an EMBL/GenBank/DDBJ whole genome shotgun (WGS) entry which is preliminary data.</text>
</comment>
<protein>
    <submittedName>
        <fullName evidence="3">Methyltransferase domain protein</fullName>
    </submittedName>
</protein>
<dbReference type="SUPFAM" id="SSF53335">
    <property type="entry name" value="S-adenosyl-L-methionine-dependent methyltransferases"/>
    <property type="match status" value="1"/>
</dbReference>
<dbReference type="HOGENOM" id="CLU_092062_0_0_6"/>
<evidence type="ECO:0000259" key="2">
    <source>
        <dbReference type="Pfam" id="PF13649"/>
    </source>
</evidence>
<evidence type="ECO:0000256" key="1">
    <source>
        <dbReference type="ARBA" id="ARBA00022679"/>
    </source>
</evidence>
<dbReference type="GO" id="GO:0032259">
    <property type="term" value="P:methylation"/>
    <property type="evidence" value="ECO:0007669"/>
    <property type="project" value="UniProtKB-KW"/>
</dbReference>
<dbReference type="Pfam" id="PF13649">
    <property type="entry name" value="Methyltransf_25"/>
    <property type="match status" value="1"/>
</dbReference>
<sequence length="243" mass="27054">MNREASLCLAMTSLALLLAILPDDDERLRFVAGICSNGVMDYYRQHAQMLTEQYNSLSPGVVHAAWKHLLPREPGLAADIGAGSGRDANWLASLGWDVVAVEPEVAFRQRAMSESHPQVSWLDDKLPKLHRLRDSDTRFNLILVSAVWMHLSPRQREIAFRVLSNLLAPGGLLVISLRHEPDAGVREARSFYEVSSEELLTFAKQRALVLTVRQRSADALGRDGVSWETLCFRLPDDGTGSLP</sequence>
<dbReference type="InterPro" id="IPR029063">
    <property type="entry name" value="SAM-dependent_MTases_sf"/>
</dbReference>
<dbReference type="Proteomes" id="UP000019205">
    <property type="component" value="Chromosome"/>
</dbReference>
<dbReference type="STRING" id="314285.KT71_02417"/>
<gene>
    <name evidence="3" type="ORF">KT71_02417</name>
</gene>
<proteinExistence type="predicted"/>
<reference evidence="3 4" key="1">
    <citation type="journal article" date="2007" name="Proc. Natl. Acad. Sci. U.S.A.">
        <title>Characterization of a marine gammaproteobacterium capable of aerobic anoxygenic photosynthesis.</title>
        <authorList>
            <person name="Fuchs B.M."/>
            <person name="Spring S."/>
            <person name="Teeling H."/>
            <person name="Quast C."/>
            <person name="Wulf J."/>
            <person name="Schattenhofer M."/>
            <person name="Yan S."/>
            <person name="Ferriera S."/>
            <person name="Johnson J."/>
            <person name="Glockner F.O."/>
            <person name="Amann R."/>
        </authorList>
    </citation>
    <scope>NUCLEOTIDE SEQUENCE [LARGE SCALE GENOMIC DNA]</scope>
    <source>
        <strain evidence="3">KT71</strain>
    </source>
</reference>
<keyword evidence="3" id="KW-0489">Methyltransferase</keyword>
<feature type="domain" description="Methyltransferase" evidence="2">
    <location>
        <begin position="78"/>
        <end position="171"/>
    </location>
</feature>
<keyword evidence="1 3" id="KW-0808">Transferase</keyword>
<dbReference type="InterPro" id="IPR041698">
    <property type="entry name" value="Methyltransf_25"/>
</dbReference>
<accession>A4A6Z5</accession>
<evidence type="ECO:0000313" key="3">
    <source>
        <dbReference type="EMBL" id="EAQ98064.1"/>
    </source>
</evidence>